<evidence type="ECO:0000256" key="2">
    <source>
        <dbReference type="ARBA" id="ARBA00022723"/>
    </source>
</evidence>
<evidence type="ECO:0000313" key="4">
    <source>
        <dbReference type="EMBL" id="CAB0005635.1"/>
    </source>
</evidence>
<name>A0A6H5GRQ8_9HEMI</name>
<evidence type="ECO:0000259" key="3">
    <source>
        <dbReference type="Pfam" id="PF13359"/>
    </source>
</evidence>
<dbReference type="GO" id="GO:0046872">
    <property type="term" value="F:metal ion binding"/>
    <property type="evidence" value="ECO:0007669"/>
    <property type="project" value="UniProtKB-KW"/>
</dbReference>
<comment type="cofactor">
    <cofactor evidence="1">
        <name>a divalent metal cation</name>
        <dbReference type="ChEBI" id="CHEBI:60240"/>
    </cofactor>
</comment>
<dbReference type="Pfam" id="PF13359">
    <property type="entry name" value="DDE_Tnp_4"/>
    <property type="match status" value="1"/>
</dbReference>
<dbReference type="AlphaFoldDB" id="A0A6H5GRQ8"/>
<evidence type="ECO:0000256" key="1">
    <source>
        <dbReference type="ARBA" id="ARBA00001968"/>
    </source>
</evidence>
<accession>A0A6H5GRQ8</accession>
<proteinExistence type="predicted"/>
<dbReference type="OrthoDB" id="6606846at2759"/>
<keyword evidence="5" id="KW-1185">Reference proteome</keyword>
<reference evidence="4 5" key="1">
    <citation type="submission" date="2020-02" db="EMBL/GenBank/DDBJ databases">
        <authorList>
            <person name="Ferguson B K."/>
        </authorList>
    </citation>
    <scope>NUCLEOTIDE SEQUENCE [LARGE SCALE GENOMIC DNA]</scope>
</reference>
<keyword evidence="2" id="KW-0479">Metal-binding</keyword>
<protein>
    <recommendedName>
        <fullName evidence="3">DDE Tnp4 domain-containing protein</fullName>
    </recommendedName>
</protein>
<feature type="domain" description="DDE Tnp4" evidence="3">
    <location>
        <begin position="259"/>
        <end position="360"/>
    </location>
</feature>
<sequence length="360" mass="41632">MTSHLKNSFLLHFLHTIMTFRRTISGKFPDFSTLVPESWCARSAINVRVYQQVPAGIIRRYLMQYVQVEMGLIREKNTRTIRIRNWTGNVNDNWAVRSCILILCDRSLRDGAALWWSLPCGEVLEHKSAIKIFCPSAVRRTLSGDVLMFFKENEDFETKNAQIGSFLWPEKNKLENTKNANISELPSCVFSPGQYVFVRLFELRFAPSSTLFAFRCYITISARRGQSARARKREKRRREEVVYISPRHFAICIQPFLTKATVVCDCNGRIIGLNPKYPGRTHDAFIWSNSLVREHMEKNYAEGDKRSFLLGDSGYPLQPWLLTPYRATEPGSAEERYQDSFVKVRCGVEQCIGRLKGAYR</sequence>
<dbReference type="Proteomes" id="UP000479000">
    <property type="component" value="Unassembled WGS sequence"/>
</dbReference>
<dbReference type="EMBL" id="CADCXU010016574">
    <property type="protein sequence ID" value="CAB0005635.1"/>
    <property type="molecule type" value="Genomic_DNA"/>
</dbReference>
<dbReference type="InterPro" id="IPR027806">
    <property type="entry name" value="HARBI1_dom"/>
</dbReference>
<organism evidence="4 5">
    <name type="scientific">Nesidiocoris tenuis</name>
    <dbReference type="NCBI Taxonomy" id="355587"/>
    <lineage>
        <taxon>Eukaryota</taxon>
        <taxon>Metazoa</taxon>
        <taxon>Ecdysozoa</taxon>
        <taxon>Arthropoda</taxon>
        <taxon>Hexapoda</taxon>
        <taxon>Insecta</taxon>
        <taxon>Pterygota</taxon>
        <taxon>Neoptera</taxon>
        <taxon>Paraneoptera</taxon>
        <taxon>Hemiptera</taxon>
        <taxon>Heteroptera</taxon>
        <taxon>Panheteroptera</taxon>
        <taxon>Cimicomorpha</taxon>
        <taxon>Miridae</taxon>
        <taxon>Dicyphina</taxon>
        <taxon>Nesidiocoris</taxon>
    </lineage>
</organism>
<gene>
    <name evidence="4" type="ORF">NTEN_LOCUS11112</name>
</gene>
<evidence type="ECO:0000313" key="5">
    <source>
        <dbReference type="Proteomes" id="UP000479000"/>
    </source>
</evidence>